<gene>
    <name evidence="5" type="ORF">IFM89_008241</name>
</gene>
<reference evidence="5 6" key="1">
    <citation type="submission" date="2020-10" db="EMBL/GenBank/DDBJ databases">
        <title>The Coptis chinensis genome and diversification of protoberbering-type alkaloids.</title>
        <authorList>
            <person name="Wang B."/>
            <person name="Shu S."/>
            <person name="Song C."/>
            <person name="Liu Y."/>
        </authorList>
    </citation>
    <scope>NUCLEOTIDE SEQUENCE [LARGE SCALE GENOMIC DNA]</scope>
    <source>
        <strain evidence="5">HL-2020</strain>
        <tissue evidence="5">Leaf</tissue>
    </source>
</reference>
<keyword evidence="6" id="KW-1185">Reference proteome</keyword>
<dbReference type="PANTHER" id="PTHR24296">
    <property type="entry name" value="CYTOCHROME P450"/>
    <property type="match status" value="1"/>
</dbReference>
<sequence>MVKRHALLTSGALYECLRLYPPVQFDSKFAQEDDVLRDGTFVKKGTRVTYHPYAMGRMEELWGPDCLEFKLERWLINGAFTVRISPH</sequence>
<dbReference type="InterPro" id="IPR001128">
    <property type="entry name" value="Cyt_P450"/>
</dbReference>
<dbReference type="GO" id="GO:0016705">
    <property type="term" value="F:oxidoreductase activity, acting on paired donors, with incorporation or reduction of molecular oxygen"/>
    <property type="evidence" value="ECO:0007669"/>
    <property type="project" value="InterPro"/>
</dbReference>
<dbReference type="AlphaFoldDB" id="A0A835I8V8"/>
<dbReference type="GO" id="GO:0020037">
    <property type="term" value="F:heme binding"/>
    <property type="evidence" value="ECO:0007669"/>
    <property type="project" value="InterPro"/>
</dbReference>
<dbReference type="InterPro" id="IPR036396">
    <property type="entry name" value="Cyt_P450_sf"/>
</dbReference>
<comment type="similarity">
    <text evidence="1">Belongs to the cytochrome P450 family.</text>
</comment>
<evidence type="ECO:0000256" key="3">
    <source>
        <dbReference type="ARBA" id="ARBA00023002"/>
    </source>
</evidence>
<dbReference type="Proteomes" id="UP000631114">
    <property type="component" value="Unassembled WGS sequence"/>
</dbReference>
<dbReference type="EMBL" id="JADFTS010000003">
    <property type="protein sequence ID" value="KAF9613411.1"/>
    <property type="molecule type" value="Genomic_DNA"/>
</dbReference>
<accession>A0A835I8V8</accession>
<protein>
    <recommendedName>
        <fullName evidence="7">Cytochrome P450</fullName>
    </recommendedName>
</protein>
<evidence type="ECO:0000313" key="6">
    <source>
        <dbReference type="Proteomes" id="UP000631114"/>
    </source>
</evidence>
<evidence type="ECO:0008006" key="7">
    <source>
        <dbReference type="Google" id="ProtNLM"/>
    </source>
</evidence>
<evidence type="ECO:0000256" key="1">
    <source>
        <dbReference type="ARBA" id="ARBA00010617"/>
    </source>
</evidence>
<evidence type="ECO:0000256" key="2">
    <source>
        <dbReference type="ARBA" id="ARBA00022723"/>
    </source>
</evidence>
<keyword evidence="3" id="KW-0560">Oxidoreductase</keyword>
<dbReference type="GO" id="GO:0005506">
    <property type="term" value="F:iron ion binding"/>
    <property type="evidence" value="ECO:0007669"/>
    <property type="project" value="InterPro"/>
</dbReference>
<evidence type="ECO:0000313" key="5">
    <source>
        <dbReference type="EMBL" id="KAF9613411.1"/>
    </source>
</evidence>
<dbReference type="GO" id="GO:0044550">
    <property type="term" value="P:secondary metabolite biosynthetic process"/>
    <property type="evidence" value="ECO:0007669"/>
    <property type="project" value="UniProtKB-ARBA"/>
</dbReference>
<keyword evidence="4" id="KW-0408">Iron</keyword>
<dbReference type="Pfam" id="PF00067">
    <property type="entry name" value="p450"/>
    <property type="match status" value="1"/>
</dbReference>
<organism evidence="5 6">
    <name type="scientific">Coptis chinensis</name>
    <dbReference type="NCBI Taxonomy" id="261450"/>
    <lineage>
        <taxon>Eukaryota</taxon>
        <taxon>Viridiplantae</taxon>
        <taxon>Streptophyta</taxon>
        <taxon>Embryophyta</taxon>
        <taxon>Tracheophyta</taxon>
        <taxon>Spermatophyta</taxon>
        <taxon>Magnoliopsida</taxon>
        <taxon>Ranunculales</taxon>
        <taxon>Ranunculaceae</taxon>
        <taxon>Coptidoideae</taxon>
        <taxon>Coptis</taxon>
    </lineage>
</organism>
<evidence type="ECO:0000256" key="4">
    <source>
        <dbReference type="ARBA" id="ARBA00023004"/>
    </source>
</evidence>
<name>A0A835I8V8_9MAGN</name>
<dbReference type="SUPFAM" id="SSF48264">
    <property type="entry name" value="Cytochrome P450"/>
    <property type="match status" value="1"/>
</dbReference>
<comment type="caution">
    <text evidence="5">The sequence shown here is derived from an EMBL/GenBank/DDBJ whole genome shotgun (WGS) entry which is preliminary data.</text>
</comment>
<dbReference type="OrthoDB" id="1896685at2759"/>
<dbReference type="GO" id="GO:0004497">
    <property type="term" value="F:monooxygenase activity"/>
    <property type="evidence" value="ECO:0007669"/>
    <property type="project" value="InterPro"/>
</dbReference>
<proteinExistence type="inferred from homology"/>
<dbReference type="Gene3D" id="1.10.630.10">
    <property type="entry name" value="Cytochrome P450"/>
    <property type="match status" value="1"/>
</dbReference>
<keyword evidence="2" id="KW-0479">Metal-binding</keyword>